<evidence type="ECO:0000256" key="1">
    <source>
        <dbReference type="SAM" id="MobiDB-lite"/>
    </source>
</evidence>
<feature type="region of interest" description="Disordered" evidence="1">
    <location>
        <begin position="447"/>
        <end position="470"/>
    </location>
</feature>
<dbReference type="InterPro" id="IPR002591">
    <property type="entry name" value="Phosphodiest/P_Trfase"/>
</dbReference>
<keyword evidence="3" id="KW-1185">Reference proteome</keyword>
<dbReference type="Gene3D" id="3.40.720.10">
    <property type="entry name" value="Alkaline Phosphatase, subunit A"/>
    <property type="match status" value="2"/>
</dbReference>
<organism evidence="2 3">
    <name type="scientific">Cordylochernes scorpioides</name>
    <dbReference type="NCBI Taxonomy" id="51811"/>
    <lineage>
        <taxon>Eukaryota</taxon>
        <taxon>Metazoa</taxon>
        <taxon>Ecdysozoa</taxon>
        <taxon>Arthropoda</taxon>
        <taxon>Chelicerata</taxon>
        <taxon>Arachnida</taxon>
        <taxon>Pseudoscorpiones</taxon>
        <taxon>Cheliferoidea</taxon>
        <taxon>Chernetidae</taxon>
        <taxon>Cordylochernes</taxon>
    </lineage>
</organism>
<protein>
    <submittedName>
        <fullName evidence="2">ENPP6</fullName>
    </submittedName>
</protein>
<accession>A0ABY6KXQ1</accession>
<evidence type="ECO:0000313" key="2">
    <source>
        <dbReference type="EMBL" id="UYV73389.1"/>
    </source>
</evidence>
<dbReference type="EMBL" id="CP092872">
    <property type="protein sequence ID" value="UYV73389.1"/>
    <property type="molecule type" value="Genomic_DNA"/>
</dbReference>
<dbReference type="Proteomes" id="UP001235939">
    <property type="component" value="Chromosome 10"/>
</dbReference>
<reference evidence="2 3" key="1">
    <citation type="submission" date="2022-01" db="EMBL/GenBank/DDBJ databases">
        <title>A chromosomal length assembly of Cordylochernes scorpioides.</title>
        <authorList>
            <person name="Zeh D."/>
            <person name="Zeh J."/>
        </authorList>
    </citation>
    <scope>NUCLEOTIDE SEQUENCE [LARGE SCALE GENOMIC DNA]</scope>
    <source>
        <strain evidence="2">IN4F17</strain>
        <tissue evidence="2">Whole Body</tissue>
    </source>
</reference>
<dbReference type="Pfam" id="PF01663">
    <property type="entry name" value="Phosphodiest"/>
    <property type="match status" value="2"/>
</dbReference>
<dbReference type="SUPFAM" id="SSF53649">
    <property type="entry name" value="Alkaline phosphatase-like"/>
    <property type="match status" value="1"/>
</dbReference>
<dbReference type="PANTHER" id="PTHR10151">
    <property type="entry name" value="ECTONUCLEOTIDE PYROPHOSPHATASE/PHOSPHODIESTERASE"/>
    <property type="match status" value="1"/>
</dbReference>
<dbReference type="PANTHER" id="PTHR10151:SF120">
    <property type="entry name" value="BIS(5'-ADENOSYL)-TRIPHOSPHATASE"/>
    <property type="match status" value="1"/>
</dbReference>
<name>A0ABY6KXQ1_9ARAC</name>
<dbReference type="CDD" id="cd16018">
    <property type="entry name" value="Enpp"/>
    <property type="match status" value="1"/>
</dbReference>
<evidence type="ECO:0000313" key="3">
    <source>
        <dbReference type="Proteomes" id="UP001235939"/>
    </source>
</evidence>
<gene>
    <name evidence="2" type="ORF">LAZ67_10003009</name>
</gene>
<feature type="compositionally biased region" description="Basic residues" evidence="1">
    <location>
        <begin position="451"/>
        <end position="468"/>
    </location>
</feature>
<sequence>MEECEQREEESHTYDEILKIIKTGELYTLRYFSGGLGKGKLVMGFLCYRCRVREMRLRVSSRHEVIYPGSRSTIAFPIKRKSSIRTTRIISYNFLVPGSLLQNVCPGLYSESHGIVQNYMYDAEKEDLFLTAMHNNASHSHWWEDAEPIWVTAERGGAKTAMFWWDGCQVPIRGSRPALCKEYQNYWVWGGCQPRHPPGLPAGPRPLREDGLRPSYGHFKGPDSKERKQALKDIDGILNFFQDEVEKRAMENQVNLMVVSDHGMVATSPDTVRPINIEKALDLDDIHLMLDRGPLAMLLPKPGKIDKVYQDLMAASFKGLQVFKKEDIPEKFHFKNHRLVLPILLLADEGYYINAISDHTKMKPFVERIFKGTHGYDPTVCESMRTVFYARGPAFKSGVVSDSPLEMVDHYNMMARILGLEPKSNNGSWDRVRSMMNEEVLRLAAEERARSQARNKRRRKGGRRKPSRRNAGDILQPVALVFAMILGATILHI</sequence>
<proteinExistence type="predicted"/>
<dbReference type="InterPro" id="IPR017850">
    <property type="entry name" value="Alkaline_phosphatase_core_sf"/>
</dbReference>